<organism evidence="2 3">
    <name type="scientific">Chara braunii</name>
    <name type="common">Braun's stonewort</name>
    <dbReference type="NCBI Taxonomy" id="69332"/>
    <lineage>
        <taxon>Eukaryota</taxon>
        <taxon>Viridiplantae</taxon>
        <taxon>Streptophyta</taxon>
        <taxon>Charophyceae</taxon>
        <taxon>Charales</taxon>
        <taxon>Characeae</taxon>
        <taxon>Chara</taxon>
    </lineage>
</organism>
<evidence type="ECO:0000313" key="3">
    <source>
        <dbReference type="Proteomes" id="UP000265515"/>
    </source>
</evidence>
<name>A0A388KDJ2_CHABU</name>
<feature type="region of interest" description="Disordered" evidence="1">
    <location>
        <begin position="1"/>
        <end position="26"/>
    </location>
</feature>
<protein>
    <submittedName>
        <fullName evidence="2">Uncharacterized protein</fullName>
    </submittedName>
</protein>
<evidence type="ECO:0000313" key="2">
    <source>
        <dbReference type="EMBL" id="GBG68101.1"/>
    </source>
</evidence>
<feature type="region of interest" description="Disordered" evidence="1">
    <location>
        <begin position="194"/>
        <end position="239"/>
    </location>
</feature>
<dbReference type="EMBL" id="BFEA01000096">
    <property type="protein sequence ID" value="GBG68101.1"/>
    <property type="molecule type" value="Genomic_DNA"/>
</dbReference>
<dbReference type="AlphaFoldDB" id="A0A388KDJ2"/>
<evidence type="ECO:0000256" key="1">
    <source>
        <dbReference type="SAM" id="MobiDB-lite"/>
    </source>
</evidence>
<gene>
    <name evidence="2" type="ORF">CBR_g2651</name>
</gene>
<accession>A0A388KDJ2</accession>
<comment type="caution">
    <text evidence="2">The sequence shown here is derived from an EMBL/GenBank/DDBJ whole genome shotgun (WGS) entry which is preliminary data.</text>
</comment>
<feature type="compositionally biased region" description="Basic and acidic residues" evidence="1">
    <location>
        <begin position="287"/>
        <end position="304"/>
    </location>
</feature>
<sequence>MASAKNTSTSVGASAPEEGRSLPRSPHQYFHSKDAQWFLDFIVDGNLVGPTVFMRPAAFPDAKGAADVHPVGTILSSQKQSGGLLKLQTNIFYDMCRLPYKEVKGVMVSIKNFAGYDLNMLRCRHVKGLYDIKSMPLPPPLEYLDLALKVPKECSILPRDYVFRLLPAPEGSSDLAQETPLTKVGHESIIHDTEGQGVGHAGRSQLQIDPSPSRCASGDPVSSLTSPDAGTHRVATPKILKLHCQGDTYSLRDEARRESGSSGQEVGGNEVEGMGTVRGSSNGEPTSSEKKRERQKTLRDEVAEQTRYMKRMKGSSKPIIGEDEGQARGGGDSARQGIAAAGEPSQQSKRKLAAEEGNRQKKTRRRKTSDGTSGGERTVGRQYDEAAAFWLEYEGNDDGEIVEKEHPIQLVIDPRKVCDIPPWERYYNHHSLTRDGVKDIKNAMLRQFHEEKAKIWKKNALVLAPIYKPVTQKPERARGVHKDVFKPEDKDKYFYYPVNGQHTVAVVKELDGEPIFKVWKMHSWPARVVWLFDEDFGGYLQVSLAENTRHTMSLQRSQKTTFEDMREAWEKQGSPNDAHWRMARKATTLADKDKVEAICNALRQWMPLVIASDEVFRKGMEFYDKWAEEKLLGGDGKMPLSKSGKYMPDKSSGLQAIPEMGVKEAAGETKMGWLVRVPRPQTKKKTQLDDKFFVVVKEPDIFCWQSLADMTDDEKLSILENILSLNGVFVQSANEYLKRQHKSGIKEMVATRKVDRMMLRMFHYVLFLEFEEDAEIWRYGSQFFRTEEQLMAEFAPQSLTKQVWVELRKHFHGAMDYMNTCERCLSYEKKSLDETKRLYDDDMFPTSFEKSVRSILRRTEEKVRDTIRVRGDVRHIKWQKLNRFTNFIHFGCPPSQTHIRLTEIRNIV</sequence>
<keyword evidence="3" id="KW-1185">Reference proteome</keyword>
<dbReference type="Gramene" id="GBG68101">
    <property type="protein sequence ID" value="GBG68101"/>
    <property type="gene ID" value="CBR_g2651"/>
</dbReference>
<dbReference type="Proteomes" id="UP000265515">
    <property type="component" value="Unassembled WGS sequence"/>
</dbReference>
<reference evidence="2 3" key="1">
    <citation type="journal article" date="2018" name="Cell">
        <title>The Chara Genome: Secondary Complexity and Implications for Plant Terrestrialization.</title>
        <authorList>
            <person name="Nishiyama T."/>
            <person name="Sakayama H."/>
            <person name="Vries J.D."/>
            <person name="Buschmann H."/>
            <person name="Saint-Marcoux D."/>
            <person name="Ullrich K.K."/>
            <person name="Haas F.B."/>
            <person name="Vanderstraeten L."/>
            <person name="Becker D."/>
            <person name="Lang D."/>
            <person name="Vosolsobe S."/>
            <person name="Rombauts S."/>
            <person name="Wilhelmsson P.K.I."/>
            <person name="Janitza P."/>
            <person name="Kern R."/>
            <person name="Heyl A."/>
            <person name="Rumpler F."/>
            <person name="Villalobos L.I.A.C."/>
            <person name="Clay J.M."/>
            <person name="Skokan R."/>
            <person name="Toyoda A."/>
            <person name="Suzuki Y."/>
            <person name="Kagoshima H."/>
            <person name="Schijlen E."/>
            <person name="Tajeshwar N."/>
            <person name="Catarino B."/>
            <person name="Hetherington A.J."/>
            <person name="Saltykova A."/>
            <person name="Bonnot C."/>
            <person name="Breuninger H."/>
            <person name="Symeonidi A."/>
            <person name="Radhakrishnan G.V."/>
            <person name="Van Nieuwerburgh F."/>
            <person name="Deforce D."/>
            <person name="Chang C."/>
            <person name="Karol K.G."/>
            <person name="Hedrich R."/>
            <person name="Ulvskov P."/>
            <person name="Glockner G."/>
            <person name="Delwiche C.F."/>
            <person name="Petrasek J."/>
            <person name="Van de Peer Y."/>
            <person name="Friml J."/>
            <person name="Beilby M."/>
            <person name="Dolan L."/>
            <person name="Kohara Y."/>
            <person name="Sugano S."/>
            <person name="Fujiyama A."/>
            <person name="Delaux P.-M."/>
            <person name="Quint M."/>
            <person name="TheiBen G."/>
            <person name="Hagemann M."/>
            <person name="Harholt J."/>
            <person name="Dunand C."/>
            <person name="Zachgo S."/>
            <person name="Langdale J."/>
            <person name="Maumus F."/>
            <person name="Straeten D.V.D."/>
            <person name="Gould S.B."/>
            <person name="Rensing S.A."/>
        </authorList>
    </citation>
    <scope>NUCLEOTIDE SEQUENCE [LARGE SCALE GENOMIC DNA]</scope>
    <source>
        <strain evidence="2 3">S276</strain>
    </source>
</reference>
<feature type="region of interest" description="Disordered" evidence="1">
    <location>
        <begin position="252"/>
        <end position="379"/>
    </location>
</feature>
<feature type="compositionally biased region" description="Polar residues" evidence="1">
    <location>
        <begin position="1"/>
        <end position="12"/>
    </location>
</feature>
<proteinExistence type="predicted"/>